<evidence type="ECO:0000313" key="2">
    <source>
        <dbReference type="EMBL" id="PZG29933.1"/>
    </source>
</evidence>
<proteinExistence type="predicted"/>
<name>A0A2W2F408_9ACTN</name>
<dbReference type="Proteomes" id="UP000248544">
    <property type="component" value="Unassembled WGS sequence"/>
</dbReference>
<dbReference type="AlphaFoldDB" id="A0A2W2F408"/>
<dbReference type="CDD" id="cd00090">
    <property type="entry name" value="HTH_ARSR"/>
    <property type="match status" value="1"/>
</dbReference>
<dbReference type="EMBL" id="POUA01000362">
    <property type="protein sequence ID" value="PZG29933.1"/>
    <property type="molecule type" value="Genomic_DNA"/>
</dbReference>
<dbReference type="Gene3D" id="1.10.10.10">
    <property type="entry name" value="Winged helix-like DNA-binding domain superfamily/Winged helix DNA-binding domain"/>
    <property type="match status" value="1"/>
</dbReference>
<feature type="domain" description="HTH arsR-type" evidence="1">
    <location>
        <begin position="11"/>
        <end position="99"/>
    </location>
</feature>
<dbReference type="SMART" id="SM00418">
    <property type="entry name" value="HTH_ARSR"/>
    <property type="match status" value="1"/>
</dbReference>
<reference evidence="2 3" key="1">
    <citation type="submission" date="2018-01" db="EMBL/GenBank/DDBJ databases">
        <title>Draft genome sequence of Sphaerisporangium sp. 7K107.</title>
        <authorList>
            <person name="Sahin N."/>
            <person name="Saygin H."/>
            <person name="Ay H."/>
        </authorList>
    </citation>
    <scope>NUCLEOTIDE SEQUENCE [LARGE SCALE GENOMIC DNA]</scope>
    <source>
        <strain evidence="2 3">7K107</strain>
    </source>
</reference>
<sequence>MRNSFRVTDPRTLKAVAHPLRLRLLDLLRSDGPATASELARKVAESSGLTSYHLRELAKYGFIEEDPDQRDARERRWRAVHRYLSWDNAEMAATEEGREAVAAIRQRQIELLVRSNGEFEAQAATWSPEWIEAAGISDDVVRLTPASLTELYQRWEDVLRELAARDAGAPAAEQVVIHYSAFPRRPAPEGPAEEAEEESE</sequence>
<comment type="caution">
    <text evidence="2">The sequence shown here is derived from an EMBL/GenBank/DDBJ whole genome shotgun (WGS) entry which is preliminary data.</text>
</comment>
<dbReference type="InterPro" id="IPR001845">
    <property type="entry name" value="HTH_ArsR_DNA-bd_dom"/>
</dbReference>
<dbReference type="GO" id="GO:0003700">
    <property type="term" value="F:DNA-binding transcription factor activity"/>
    <property type="evidence" value="ECO:0007669"/>
    <property type="project" value="InterPro"/>
</dbReference>
<dbReference type="Pfam" id="PF12840">
    <property type="entry name" value="HTH_20"/>
    <property type="match status" value="1"/>
</dbReference>
<dbReference type="InterPro" id="IPR036388">
    <property type="entry name" value="WH-like_DNA-bd_sf"/>
</dbReference>
<dbReference type="SUPFAM" id="SSF46785">
    <property type="entry name" value="Winged helix' DNA-binding domain"/>
    <property type="match status" value="1"/>
</dbReference>
<protein>
    <submittedName>
        <fullName evidence="2">ArsR family transcriptional regulator</fullName>
    </submittedName>
</protein>
<dbReference type="InterPro" id="IPR036390">
    <property type="entry name" value="WH_DNA-bd_sf"/>
</dbReference>
<evidence type="ECO:0000313" key="3">
    <source>
        <dbReference type="Proteomes" id="UP000248544"/>
    </source>
</evidence>
<keyword evidence="3" id="KW-1185">Reference proteome</keyword>
<dbReference type="InterPro" id="IPR011991">
    <property type="entry name" value="ArsR-like_HTH"/>
</dbReference>
<dbReference type="RefSeq" id="WP_111171028.1">
    <property type="nucleotide sequence ID" value="NZ_POUA01000362.1"/>
</dbReference>
<accession>A0A2W2F408</accession>
<evidence type="ECO:0000259" key="1">
    <source>
        <dbReference type="SMART" id="SM00418"/>
    </source>
</evidence>
<gene>
    <name evidence="2" type="ORF">C1I98_31555</name>
</gene>
<organism evidence="2 3">
    <name type="scientific">Spongiactinospora gelatinilytica</name>
    <dbReference type="NCBI Taxonomy" id="2666298"/>
    <lineage>
        <taxon>Bacteria</taxon>
        <taxon>Bacillati</taxon>
        <taxon>Actinomycetota</taxon>
        <taxon>Actinomycetes</taxon>
        <taxon>Streptosporangiales</taxon>
        <taxon>Streptosporangiaceae</taxon>
        <taxon>Spongiactinospora</taxon>
    </lineage>
</organism>